<comment type="caution">
    <text evidence="1">The sequence shown here is derived from an EMBL/GenBank/DDBJ whole genome shotgun (WGS) entry which is preliminary data.</text>
</comment>
<organism evidence="1 2">
    <name type="scientific">Dallia pectoralis</name>
    <name type="common">Alaska blackfish</name>
    <dbReference type="NCBI Taxonomy" id="75939"/>
    <lineage>
        <taxon>Eukaryota</taxon>
        <taxon>Metazoa</taxon>
        <taxon>Chordata</taxon>
        <taxon>Craniata</taxon>
        <taxon>Vertebrata</taxon>
        <taxon>Euteleostomi</taxon>
        <taxon>Actinopterygii</taxon>
        <taxon>Neopterygii</taxon>
        <taxon>Teleostei</taxon>
        <taxon>Protacanthopterygii</taxon>
        <taxon>Esociformes</taxon>
        <taxon>Umbridae</taxon>
        <taxon>Dallia</taxon>
    </lineage>
</organism>
<evidence type="ECO:0000313" key="2">
    <source>
        <dbReference type="Proteomes" id="UP001157502"/>
    </source>
</evidence>
<evidence type="ECO:0000313" key="1">
    <source>
        <dbReference type="EMBL" id="KAJ8006249.1"/>
    </source>
</evidence>
<dbReference type="EMBL" id="CM055737">
    <property type="protein sequence ID" value="KAJ8006249.1"/>
    <property type="molecule type" value="Genomic_DNA"/>
</dbReference>
<keyword evidence="2" id="KW-1185">Reference proteome</keyword>
<gene>
    <name evidence="1" type="ORF">DPEC_G00126340</name>
</gene>
<reference evidence="1" key="1">
    <citation type="submission" date="2021-05" db="EMBL/GenBank/DDBJ databases">
        <authorList>
            <person name="Pan Q."/>
            <person name="Jouanno E."/>
            <person name="Zahm M."/>
            <person name="Klopp C."/>
            <person name="Cabau C."/>
            <person name="Louis A."/>
            <person name="Berthelot C."/>
            <person name="Parey E."/>
            <person name="Roest Crollius H."/>
            <person name="Montfort J."/>
            <person name="Robinson-Rechavi M."/>
            <person name="Bouchez O."/>
            <person name="Lampietro C."/>
            <person name="Lopez Roques C."/>
            <person name="Donnadieu C."/>
            <person name="Postlethwait J."/>
            <person name="Bobe J."/>
            <person name="Dillon D."/>
            <person name="Chandos A."/>
            <person name="von Hippel F."/>
            <person name="Guiguen Y."/>
        </authorList>
    </citation>
    <scope>NUCLEOTIDE SEQUENCE</scope>
    <source>
        <strain evidence="1">YG-Jan2019</strain>
    </source>
</reference>
<accession>A0ACC2GRI5</accession>
<sequence length="106" mass="11797">MTRVTQRQETVASWTLAQKQRAGEHWISSRWNAIDPVALNERWLRDCPGGILDSATAPPLSSRGSVKLGCEVLHLLTRCCHPSGVEQEATVFSVCVFFQPSPSYKN</sequence>
<name>A0ACC2GRI5_DALPE</name>
<protein>
    <submittedName>
        <fullName evidence="1">Uncharacterized protein</fullName>
    </submittedName>
</protein>
<proteinExistence type="predicted"/>
<dbReference type="Proteomes" id="UP001157502">
    <property type="component" value="Chromosome 10"/>
</dbReference>